<protein>
    <submittedName>
        <fullName evidence="1">Uncharacterized protein</fullName>
    </submittedName>
</protein>
<keyword evidence="2" id="KW-1185">Reference proteome</keyword>
<evidence type="ECO:0000313" key="1">
    <source>
        <dbReference type="EMBL" id="CCX33039.1"/>
    </source>
</evidence>
<proteinExistence type="predicted"/>
<name>U4LLM6_PYROM</name>
<reference evidence="1 2" key="1">
    <citation type="journal article" date="2013" name="PLoS Genet.">
        <title>The genome and development-dependent transcriptomes of Pyronema confluens: a window into fungal evolution.</title>
        <authorList>
            <person name="Traeger S."/>
            <person name="Altegoer F."/>
            <person name="Freitag M."/>
            <person name="Gabaldon T."/>
            <person name="Kempken F."/>
            <person name="Kumar A."/>
            <person name="Marcet-Houben M."/>
            <person name="Poggeler S."/>
            <person name="Stajich J.E."/>
            <person name="Nowrousian M."/>
        </authorList>
    </citation>
    <scope>NUCLEOTIDE SEQUENCE [LARGE SCALE GENOMIC DNA]</scope>
    <source>
        <strain evidence="2">CBS 100304</strain>
        <tissue evidence="1">Vegetative mycelium</tissue>
    </source>
</reference>
<dbReference type="AlphaFoldDB" id="U4LLM6"/>
<sequence>MEHELHNVMQELNKDAMNLMYKCVKLQAMVYPKMSFEDLAPQIDDQEMSEEDLDSWFVSKFLNS</sequence>
<organism evidence="1 2">
    <name type="scientific">Pyronema omphalodes (strain CBS 100304)</name>
    <name type="common">Pyronema confluens</name>
    <dbReference type="NCBI Taxonomy" id="1076935"/>
    <lineage>
        <taxon>Eukaryota</taxon>
        <taxon>Fungi</taxon>
        <taxon>Dikarya</taxon>
        <taxon>Ascomycota</taxon>
        <taxon>Pezizomycotina</taxon>
        <taxon>Pezizomycetes</taxon>
        <taxon>Pezizales</taxon>
        <taxon>Pyronemataceae</taxon>
        <taxon>Pyronema</taxon>
    </lineage>
</organism>
<dbReference type="EMBL" id="HF935997">
    <property type="protein sequence ID" value="CCX33039.1"/>
    <property type="molecule type" value="Genomic_DNA"/>
</dbReference>
<gene>
    <name evidence="1" type="ORF">PCON_14068</name>
</gene>
<dbReference type="Proteomes" id="UP000018144">
    <property type="component" value="Unassembled WGS sequence"/>
</dbReference>
<accession>U4LLM6</accession>
<evidence type="ECO:0000313" key="2">
    <source>
        <dbReference type="Proteomes" id="UP000018144"/>
    </source>
</evidence>